<name>A0A1I4P5B6_9PROT</name>
<keyword evidence="2" id="KW-1133">Transmembrane helix</keyword>
<sequence length="261" mass="27623">MRKASLNKWIVQSCAAVALLLTAFSLHAQLMLAHEGHHAGHGGCQVKSGDFPVTVSIYEVPEGDIPPMHSYCDHVPNVGKINVTIELPADAREIPLAVRLVKEGHGNHGGHDGAAHDKTAAASVASESDDHKMAHDGHGDHDGHNERANHDDHAGYDEKHGEHKDAAHHDVGEHAGFYMPPTTHSSGIIVVAAEVTELGEYAVLLEKVEGETTRTAVRVPIHVGKGGGHGGHGSGFGLFEVLLLLGAAGGLGFYFLKRKKA</sequence>
<protein>
    <submittedName>
        <fullName evidence="4">Uncharacterized protein</fullName>
    </submittedName>
</protein>
<dbReference type="EMBL" id="FOUF01000010">
    <property type="protein sequence ID" value="SFM22806.1"/>
    <property type="molecule type" value="Genomic_DNA"/>
</dbReference>
<feature type="compositionally biased region" description="Basic and acidic residues" evidence="1">
    <location>
        <begin position="103"/>
        <end position="119"/>
    </location>
</feature>
<feature type="compositionally biased region" description="Basic and acidic residues" evidence="1">
    <location>
        <begin position="128"/>
        <end position="165"/>
    </location>
</feature>
<evidence type="ECO:0000313" key="5">
    <source>
        <dbReference type="Proteomes" id="UP000199561"/>
    </source>
</evidence>
<feature type="region of interest" description="Disordered" evidence="1">
    <location>
        <begin position="103"/>
        <end position="165"/>
    </location>
</feature>
<keyword evidence="2" id="KW-0812">Transmembrane</keyword>
<evidence type="ECO:0000256" key="1">
    <source>
        <dbReference type="SAM" id="MobiDB-lite"/>
    </source>
</evidence>
<keyword evidence="3" id="KW-0732">Signal</keyword>
<reference evidence="4 5" key="1">
    <citation type="submission" date="2016-10" db="EMBL/GenBank/DDBJ databases">
        <authorList>
            <person name="de Groot N.N."/>
        </authorList>
    </citation>
    <scope>NUCLEOTIDE SEQUENCE [LARGE SCALE GENOMIC DNA]</scope>
    <source>
        <strain evidence="4 5">Nm146</strain>
    </source>
</reference>
<keyword evidence="5" id="KW-1185">Reference proteome</keyword>
<feature type="chain" id="PRO_5011699279" evidence="3">
    <location>
        <begin position="29"/>
        <end position="261"/>
    </location>
</feature>
<keyword evidence="2" id="KW-0472">Membrane</keyword>
<dbReference type="RefSeq" id="WP_090667809.1">
    <property type="nucleotide sequence ID" value="NZ_FOUF01000010.1"/>
</dbReference>
<gene>
    <name evidence="4" type="ORF">SAMN05421880_1102</name>
</gene>
<evidence type="ECO:0000256" key="2">
    <source>
        <dbReference type="SAM" id="Phobius"/>
    </source>
</evidence>
<feature type="signal peptide" evidence="3">
    <location>
        <begin position="1"/>
        <end position="28"/>
    </location>
</feature>
<evidence type="ECO:0000256" key="3">
    <source>
        <dbReference type="SAM" id="SignalP"/>
    </source>
</evidence>
<feature type="transmembrane region" description="Helical" evidence="2">
    <location>
        <begin position="236"/>
        <end position="256"/>
    </location>
</feature>
<dbReference type="Proteomes" id="UP000199561">
    <property type="component" value="Unassembled WGS sequence"/>
</dbReference>
<organism evidence="4 5">
    <name type="scientific">Nitrosomonas nitrosa</name>
    <dbReference type="NCBI Taxonomy" id="52442"/>
    <lineage>
        <taxon>Bacteria</taxon>
        <taxon>Pseudomonadati</taxon>
        <taxon>Pseudomonadota</taxon>
        <taxon>Betaproteobacteria</taxon>
        <taxon>Nitrosomonadales</taxon>
        <taxon>Nitrosomonadaceae</taxon>
        <taxon>Nitrosomonas</taxon>
    </lineage>
</organism>
<evidence type="ECO:0000313" key="4">
    <source>
        <dbReference type="EMBL" id="SFM22806.1"/>
    </source>
</evidence>
<dbReference type="AlphaFoldDB" id="A0A1I4P5B6"/>
<dbReference type="STRING" id="52442.SAMN05421880_1102"/>
<accession>A0A1I4P5B6</accession>
<proteinExistence type="predicted"/>